<name>A0A0F9BR81_9ZZZZ</name>
<dbReference type="AlphaFoldDB" id="A0A0F9BR81"/>
<accession>A0A0F9BR81</accession>
<gene>
    <name evidence="1" type="ORF">LCGC14_2697270</name>
</gene>
<organism evidence="1">
    <name type="scientific">marine sediment metagenome</name>
    <dbReference type="NCBI Taxonomy" id="412755"/>
    <lineage>
        <taxon>unclassified sequences</taxon>
        <taxon>metagenomes</taxon>
        <taxon>ecological metagenomes</taxon>
    </lineage>
</organism>
<sequence>MILVEDDRVLLTRNDKRYTVWVQCPDCGPTPPATRIVPHAISGEPVTEFSAYMFDKLVCSVCGREGERREALVPNRTAEGKCGARCWNGKLICACICEGKCHGEGKCYCKVAA</sequence>
<comment type="caution">
    <text evidence="1">The sequence shown here is derived from an EMBL/GenBank/DDBJ whole genome shotgun (WGS) entry which is preliminary data.</text>
</comment>
<proteinExistence type="predicted"/>
<dbReference type="EMBL" id="LAZR01047962">
    <property type="protein sequence ID" value="KKK92999.1"/>
    <property type="molecule type" value="Genomic_DNA"/>
</dbReference>
<reference evidence="1" key="1">
    <citation type="journal article" date="2015" name="Nature">
        <title>Complex archaea that bridge the gap between prokaryotes and eukaryotes.</title>
        <authorList>
            <person name="Spang A."/>
            <person name="Saw J.H."/>
            <person name="Jorgensen S.L."/>
            <person name="Zaremba-Niedzwiedzka K."/>
            <person name="Martijn J."/>
            <person name="Lind A.E."/>
            <person name="van Eijk R."/>
            <person name="Schleper C."/>
            <person name="Guy L."/>
            <person name="Ettema T.J."/>
        </authorList>
    </citation>
    <scope>NUCLEOTIDE SEQUENCE</scope>
</reference>
<evidence type="ECO:0000313" key="1">
    <source>
        <dbReference type="EMBL" id="KKK92999.1"/>
    </source>
</evidence>
<protein>
    <submittedName>
        <fullName evidence="1">Uncharacterized protein</fullName>
    </submittedName>
</protein>